<dbReference type="OrthoDB" id="2974362at2"/>
<accession>M8D6I9</accession>
<gene>
    <name evidence="2" type="ORF">I532_16116</name>
</gene>
<proteinExistence type="predicted"/>
<dbReference type="InterPro" id="IPR036249">
    <property type="entry name" value="Thioredoxin-like_sf"/>
</dbReference>
<protein>
    <submittedName>
        <fullName evidence="2">Methylamine utilization protein mauD</fullName>
    </submittedName>
</protein>
<keyword evidence="1" id="KW-0812">Transmembrane</keyword>
<dbReference type="AlphaFoldDB" id="M8D6I9"/>
<dbReference type="EMBL" id="APBN01000006">
    <property type="protein sequence ID" value="EMT51884.1"/>
    <property type="molecule type" value="Genomic_DNA"/>
</dbReference>
<feature type="transmembrane region" description="Helical" evidence="1">
    <location>
        <begin position="6"/>
        <end position="30"/>
    </location>
</feature>
<sequence length="180" mass="20760">MNSLAISNVLLWVVVFVQSIILLFFIRLVVQFLNRFRISDKQVEMASLSIGGSAPFFREKNQQGDIVELNDQQAEQTLLLFTNDHCGTCKAVISELQHVRNQYPHVRIIVVANPIYYEKGMEIPEGIHLIRSEEIMQKYQIHTVPTAILVGENRMIRDIKQVKDYRDIESMFNMPVVKVG</sequence>
<evidence type="ECO:0000256" key="1">
    <source>
        <dbReference type="SAM" id="Phobius"/>
    </source>
</evidence>
<organism evidence="2 3">
    <name type="scientific">Brevibacillus borstelensis AK1</name>
    <dbReference type="NCBI Taxonomy" id="1300222"/>
    <lineage>
        <taxon>Bacteria</taxon>
        <taxon>Bacillati</taxon>
        <taxon>Bacillota</taxon>
        <taxon>Bacilli</taxon>
        <taxon>Bacillales</taxon>
        <taxon>Paenibacillaceae</taxon>
        <taxon>Brevibacillus</taxon>
    </lineage>
</organism>
<evidence type="ECO:0000313" key="2">
    <source>
        <dbReference type="EMBL" id="EMT51884.1"/>
    </source>
</evidence>
<reference evidence="2 3" key="1">
    <citation type="submission" date="2013-03" db="EMBL/GenBank/DDBJ databases">
        <title>Assembly of a new bacterial strain Brevibacillus borstelensis AK1.</title>
        <authorList>
            <person name="Rajan I."/>
            <person name="PoliReddy D."/>
            <person name="Sugumar T."/>
            <person name="Rathinam K."/>
            <person name="Alqarawi S."/>
            <person name="Khalil A.B."/>
            <person name="Sivakumar N."/>
        </authorList>
    </citation>
    <scope>NUCLEOTIDE SEQUENCE [LARGE SCALE GENOMIC DNA]</scope>
    <source>
        <strain evidence="2 3">AK1</strain>
    </source>
</reference>
<dbReference type="STRING" id="1300222.I532_16116"/>
<name>M8D6I9_9BACL</name>
<comment type="caution">
    <text evidence="2">The sequence shown here is derived from an EMBL/GenBank/DDBJ whole genome shotgun (WGS) entry which is preliminary data.</text>
</comment>
<keyword evidence="1" id="KW-0472">Membrane</keyword>
<dbReference type="PATRIC" id="fig|1300222.3.peg.3372"/>
<dbReference type="RefSeq" id="WP_003389481.1">
    <property type="nucleotide sequence ID" value="NZ_APBN01000006.1"/>
</dbReference>
<dbReference type="Gene3D" id="3.40.30.10">
    <property type="entry name" value="Glutaredoxin"/>
    <property type="match status" value="1"/>
</dbReference>
<keyword evidence="3" id="KW-1185">Reference proteome</keyword>
<keyword evidence="1" id="KW-1133">Transmembrane helix</keyword>
<evidence type="ECO:0000313" key="3">
    <source>
        <dbReference type="Proteomes" id="UP000012081"/>
    </source>
</evidence>
<dbReference type="SUPFAM" id="SSF52833">
    <property type="entry name" value="Thioredoxin-like"/>
    <property type="match status" value="1"/>
</dbReference>
<dbReference type="Proteomes" id="UP000012081">
    <property type="component" value="Unassembled WGS sequence"/>
</dbReference>